<dbReference type="NCBIfam" id="TIGR01509">
    <property type="entry name" value="HAD-SF-IA-v3"/>
    <property type="match status" value="1"/>
</dbReference>
<dbReference type="Gene3D" id="3.40.50.1000">
    <property type="entry name" value="HAD superfamily/HAD-like"/>
    <property type="match status" value="1"/>
</dbReference>
<dbReference type="InterPro" id="IPR023214">
    <property type="entry name" value="HAD_sf"/>
</dbReference>
<dbReference type="InterPro" id="IPR023198">
    <property type="entry name" value="PGP-like_dom2"/>
</dbReference>
<dbReference type="PRINTS" id="PR00413">
    <property type="entry name" value="HADHALOGNASE"/>
</dbReference>
<dbReference type="Pfam" id="PF00702">
    <property type="entry name" value="Hydrolase"/>
    <property type="match status" value="1"/>
</dbReference>
<dbReference type="Proteomes" id="UP000480929">
    <property type="component" value="Unassembled WGS sequence"/>
</dbReference>
<dbReference type="SUPFAM" id="SSF56784">
    <property type="entry name" value="HAD-like"/>
    <property type="match status" value="1"/>
</dbReference>
<comment type="caution">
    <text evidence="1">The sequence shown here is derived from an EMBL/GenBank/DDBJ whole genome shotgun (WGS) entry which is preliminary data.</text>
</comment>
<sequence>MKECEGFFFFLSAVRFLLYLIYAKKQRQEVVRFMIRSVLFDFDDTLGDYKGAQEKAKKIISVFLNQKTIDPAAFWDEFHQRNEKLFQQYTAEEISLSDYRSARFRFNGLNAEELQHINTLYMDWTNENVQLFNDAEPVLKILLKNKKEIAILTNGPSDGQRTKLKCLNMLSQDFKFFISSEIGLAKPSLSYFQYVLNHLNLSPDEALMIGDSMENDYFGAQKAGIHALLLDRKAHCARKDIPAIHSLYEILEYPGLELKI</sequence>
<organism evidence="1 3">
    <name type="scientific">Holdemania massiliensis</name>
    <dbReference type="NCBI Taxonomy" id="1468449"/>
    <lineage>
        <taxon>Bacteria</taxon>
        <taxon>Bacillati</taxon>
        <taxon>Bacillota</taxon>
        <taxon>Erysipelotrichia</taxon>
        <taxon>Erysipelotrichales</taxon>
        <taxon>Erysipelotrichaceae</taxon>
        <taxon>Holdemania</taxon>
    </lineage>
</organism>
<dbReference type="NCBIfam" id="TIGR01549">
    <property type="entry name" value="HAD-SF-IA-v1"/>
    <property type="match status" value="1"/>
</dbReference>
<dbReference type="EMBL" id="WKPI01000049">
    <property type="protein sequence ID" value="MSC34954.1"/>
    <property type="molecule type" value="Genomic_DNA"/>
</dbReference>
<dbReference type="SFLD" id="SFLDG01129">
    <property type="entry name" value="C1.5:_HAD__Beta-PGM__Phosphata"/>
    <property type="match status" value="1"/>
</dbReference>
<dbReference type="PANTHER" id="PTHR47478:SF1">
    <property type="entry name" value="PYRIMIDINE 5'-NUCLEOTIDASE YJJG"/>
    <property type="match status" value="1"/>
</dbReference>
<evidence type="ECO:0000313" key="1">
    <source>
        <dbReference type="EMBL" id="MSA91429.1"/>
    </source>
</evidence>
<protein>
    <submittedName>
        <fullName evidence="1">HAD-IA family hydrolase</fullName>
    </submittedName>
</protein>
<dbReference type="OrthoDB" id="25198at2"/>
<evidence type="ECO:0000313" key="2">
    <source>
        <dbReference type="EMBL" id="MSC34954.1"/>
    </source>
</evidence>
<accession>A0A6N7SCC3</accession>
<proteinExistence type="predicted"/>
<dbReference type="GO" id="GO:0016787">
    <property type="term" value="F:hydrolase activity"/>
    <property type="evidence" value="ECO:0007669"/>
    <property type="project" value="UniProtKB-KW"/>
</dbReference>
<dbReference type="SFLD" id="SFLDS00003">
    <property type="entry name" value="Haloacid_Dehalogenase"/>
    <property type="match status" value="1"/>
</dbReference>
<dbReference type="InterPro" id="IPR006439">
    <property type="entry name" value="HAD-SF_hydro_IA"/>
</dbReference>
<evidence type="ECO:0000313" key="4">
    <source>
        <dbReference type="Proteomes" id="UP000480929"/>
    </source>
</evidence>
<dbReference type="AlphaFoldDB" id="A0A6N7SCC3"/>
<dbReference type="Proteomes" id="UP000433575">
    <property type="component" value="Unassembled WGS sequence"/>
</dbReference>
<keyword evidence="1" id="KW-0378">Hydrolase</keyword>
<reference evidence="3 4" key="1">
    <citation type="journal article" date="2019" name="Nat. Med.">
        <title>A library of human gut bacterial isolates paired with longitudinal multiomics data enables mechanistic microbiome research.</title>
        <authorList>
            <person name="Poyet M."/>
            <person name="Groussin M."/>
            <person name="Gibbons S.M."/>
            <person name="Avila-Pacheco J."/>
            <person name="Jiang X."/>
            <person name="Kearney S.M."/>
            <person name="Perrotta A.R."/>
            <person name="Berdy B."/>
            <person name="Zhao S."/>
            <person name="Lieberman T.D."/>
            <person name="Swanson P.K."/>
            <person name="Smith M."/>
            <person name="Roesemann S."/>
            <person name="Alexander J.E."/>
            <person name="Rich S.A."/>
            <person name="Livny J."/>
            <person name="Vlamakis H."/>
            <person name="Clish C."/>
            <person name="Bullock K."/>
            <person name="Deik A."/>
            <person name="Scott J."/>
            <person name="Pierce K.A."/>
            <person name="Xavier R.J."/>
            <person name="Alm E.J."/>
        </authorList>
    </citation>
    <scope>NUCLEOTIDE SEQUENCE [LARGE SCALE GENOMIC DNA]</scope>
    <source>
        <strain evidence="1 3">BIOML-A4</strain>
        <strain evidence="2 4">BIOML-A5</strain>
    </source>
</reference>
<gene>
    <name evidence="2" type="ORF">GKD88_17690</name>
    <name evidence="1" type="ORF">GKE08_19120</name>
</gene>
<dbReference type="InterPro" id="IPR052550">
    <property type="entry name" value="Pyrimidine_5'-ntase_YjjG"/>
</dbReference>
<dbReference type="EMBL" id="WKPJ01000061">
    <property type="protein sequence ID" value="MSA91429.1"/>
    <property type="molecule type" value="Genomic_DNA"/>
</dbReference>
<keyword evidence="4" id="KW-1185">Reference proteome</keyword>
<dbReference type="InterPro" id="IPR036412">
    <property type="entry name" value="HAD-like_sf"/>
</dbReference>
<dbReference type="Gene3D" id="1.10.150.240">
    <property type="entry name" value="Putative phosphatase, domain 2"/>
    <property type="match status" value="1"/>
</dbReference>
<name>A0A6N7SCC3_9FIRM</name>
<evidence type="ECO:0000313" key="3">
    <source>
        <dbReference type="Proteomes" id="UP000433575"/>
    </source>
</evidence>
<dbReference type="PANTHER" id="PTHR47478">
    <property type="match status" value="1"/>
</dbReference>